<comment type="subunit">
    <text evidence="13">Subunit of dynactin, a multiprotein complex part of a tripartite complex with dynein and a adapter, such as BICDL1, BICD2 or HOOK3. The dynactin complex is built around ACTR1A/ACTB filament and consists of an actin-related filament composed of a shoulder domain, a pointed end and a barbed end. Its length is defined by its flexible shoulder domain. The soulder is composed of 2 DCTN1 subunits, 4 DCTN2 and 2 DCTN3. The 4 DCNT2 (via N-terminus) bind the ACTR1A filament and act as molecular rulers to determine the length. The pointed end is important for binding dynein-dynactin cargo adapters. Consists of 4 subunits: ACTR10, DCNT4, DCTN5 and DCTN6. The barbed end is composed of a CAPZA1:CAPZB heterodimers, which binds ACTR1A/ACTB filament and dynactin and stabilizes dynactin. Interacts with ATP7B, but not ATP7A, in a copper-dependent manner. Interacts with ANK2; this interaction is required for localization at costameres. Interacts with N4BP2L1.</text>
</comment>
<evidence type="ECO:0000256" key="2">
    <source>
        <dbReference type="ARBA" id="ARBA00004529"/>
    </source>
</evidence>
<comment type="subcellular location">
    <subcellularLocation>
        <location evidence="1">Cytoplasm</location>
        <location evidence="1">Cytoskeleton</location>
        <location evidence="1">Microtubule organizing center</location>
        <location evidence="1">Centrosome</location>
    </subcellularLocation>
    <subcellularLocation>
        <location evidence="2">Cytoplasm</location>
        <location evidence="2">Cytoskeleton</location>
        <location evidence="2">Stress fiber</location>
    </subcellularLocation>
    <subcellularLocation>
        <location evidence="3">Cytoplasm</location>
        <location evidence="3">Myofibril</location>
    </subcellularLocation>
</comment>
<accession>A0A8K0JNG2</accession>
<sequence length="583" mass="63875">MKGAHISFPDFHCPHQHTAASSSSSAQGAELAPPSNPSSGYNLFPLGSLYFCDHCDAIRCPSCVVEEVTTYFCPNCLFEVSSGSVRTEKTRCARNCFLCPVPACTSVLAVTATATQNDGSDPASSYVLNCPTCRWTSSELGSRWCFQKSSGIGHQVLDREKHNPETLEFDALQNHFDRYLHTLRTALGNTPGEAIKSDKQASLAALGRRQPSRNTAAAAIAAKLAARKVSESRFFTKTEDKIKPKKPKFLPMPKSEDPPDYSTKRSCMAEADLCLAAMNADEQAEAEPEDEIIARLRAFDGLGQDALNAPVPLTSTWDMPFSPSTSISQLVPERMPLRAKMSKRCTACNHTLIRPESKATSLRWKIKTLASTYIPAIELGNRRKLIDRAGGEGGSVSVRRASGMGTSRGLTEERETLYLPLTKDTTYAYQLAFTNPLLEATKIKLVVRQVQPTSQLKISLQDTSFDLGAFSEPWELEAEAGQAKNRTRSAVTTRPGRTGVERKGNVTKVPFWAHVGNQAVTSLQFDLDVDFTYQADDVTQPEGTSELPPTQPSEEKPAATIWKTFTFRVRVNLGQVERHGGVA</sequence>
<comment type="caution">
    <text evidence="15">The sequence shown here is derived from an EMBL/GenBank/DDBJ whole genome shotgun (WGS) entry which is preliminary data.</text>
</comment>
<dbReference type="PANTHER" id="PTHR13034">
    <property type="entry name" value="DYNACTIN P62 SUBUNIT"/>
    <property type="match status" value="1"/>
</dbReference>
<evidence type="ECO:0000256" key="13">
    <source>
        <dbReference type="ARBA" id="ARBA00093507"/>
    </source>
</evidence>
<dbReference type="GO" id="GO:0001725">
    <property type="term" value="C:stress fiber"/>
    <property type="evidence" value="ECO:0007669"/>
    <property type="project" value="UniProtKB-SubCell"/>
</dbReference>
<evidence type="ECO:0000256" key="5">
    <source>
        <dbReference type="ARBA" id="ARBA00022499"/>
    </source>
</evidence>
<dbReference type="GO" id="GO:0005869">
    <property type="term" value="C:dynactin complex"/>
    <property type="evidence" value="ECO:0007669"/>
    <property type="project" value="InterPro"/>
</dbReference>
<comment type="similarity">
    <text evidence="11">Belongs to the dynactin subunit 4 family.</text>
</comment>
<evidence type="ECO:0000256" key="3">
    <source>
        <dbReference type="ARBA" id="ARBA00004657"/>
    </source>
</evidence>
<evidence type="ECO:0000313" key="15">
    <source>
        <dbReference type="EMBL" id="KAG7562559.1"/>
    </source>
</evidence>
<dbReference type="Proteomes" id="UP000812966">
    <property type="component" value="Unassembled WGS sequence"/>
</dbReference>
<keyword evidence="6" id="KW-0597">Phosphoprotein</keyword>
<evidence type="ECO:0000256" key="4">
    <source>
        <dbReference type="ARBA" id="ARBA00022490"/>
    </source>
</evidence>
<dbReference type="Pfam" id="PF05502">
    <property type="entry name" value="Dynactin_p62"/>
    <property type="match status" value="2"/>
</dbReference>
<gene>
    <name evidence="15" type="ORF">FFLO_02033</name>
</gene>
<dbReference type="EMBL" id="JABELV010000030">
    <property type="protein sequence ID" value="KAG7562559.1"/>
    <property type="molecule type" value="Genomic_DNA"/>
</dbReference>
<keyword evidence="10" id="KW-0206">Cytoskeleton</keyword>
<evidence type="ECO:0000313" key="16">
    <source>
        <dbReference type="Proteomes" id="UP000812966"/>
    </source>
</evidence>
<dbReference type="PANTHER" id="PTHR13034:SF2">
    <property type="entry name" value="DYNACTIN SUBUNIT 4"/>
    <property type="match status" value="1"/>
</dbReference>
<keyword evidence="8" id="KW-0007">Acetylation</keyword>
<keyword evidence="16" id="KW-1185">Reference proteome</keyword>
<organism evidence="15 16">
    <name type="scientific">Filobasidium floriforme</name>
    <dbReference type="NCBI Taxonomy" id="5210"/>
    <lineage>
        <taxon>Eukaryota</taxon>
        <taxon>Fungi</taxon>
        <taxon>Dikarya</taxon>
        <taxon>Basidiomycota</taxon>
        <taxon>Agaricomycotina</taxon>
        <taxon>Tremellomycetes</taxon>
        <taxon>Filobasidiales</taxon>
        <taxon>Filobasidiaceae</taxon>
        <taxon>Filobasidium</taxon>
    </lineage>
</organism>
<keyword evidence="5" id="KW-1017">Isopeptide bond</keyword>
<evidence type="ECO:0000256" key="1">
    <source>
        <dbReference type="ARBA" id="ARBA00004300"/>
    </source>
</evidence>
<evidence type="ECO:0000256" key="8">
    <source>
        <dbReference type="ARBA" id="ARBA00022990"/>
    </source>
</evidence>
<evidence type="ECO:0000256" key="6">
    <source>
        <dbReference type="ARBA" id="ARBA00022553"/>
    </source>
</evidence>
<feature type="region of interest" description="Disordered" evidence="14">
    <location>
        <begin position="478"/>
        <end position="502"/>
    </location>
</feature>
<evidence type="ECO:0000256" key="7">
    <source>
        <dbReference type="ARBA" id="ARBA00022843"/>
    </source>
</evidence>
<keyword evidence="4" id="KW-0963">Cytoplasm</keyword>
<keyword evidence="7" id="KW-0832">Ubl conjugation</keyword>
<name>A0A8K0JNG2_9TREE</name>
<evidence type="ECO:0000256" key="14">
    <source>
        <dbReference type="SAM" id="MobiDB-lite"/>
    </source>
</evidence>
<feature type="region of interest" description="Disordered" evidence="14">
    <location>
        <begin position="244"/>
        <end position="263"/>
    </location>
</feature>
<protein>
    <recommendedName>
        <fullName evidence="12">Dynactin subunit 4</fullName>
    </recommendedName>
</protein>
<reference evidence="15" key="1">
    <citation type="submission" date="2020-04" db="EMBL/GenBank/DDBJ databases">
        <title>Analysis of mating type loci in Filobasidium floriforme.</title>
        <authorList>
            <person name="Nowrousian M."/>
        </authorList>
    </citation>
    <scope>NUCLEOTIDE SEQUENCE</scope>
    <source>
        <strain evidence="15">CBS 6242</strain>
    </source>
</reference>
<proteinExistence type="inferred from homology"/>
<dbReference type="AlphaFoldDB" id="A0A8K0JNG2"/>
<evidence type="ECO:0000256" key="11">
    <source>
        <dbReference type="ARBA" id="ARBA00034776"/>
    </source>
</evidence>
<evidence type="ECO:0000256" key="9">
    <source>
        <dbReference type="ARBA" id="ARBA00023054"/>
    </source>
</evidence>
<evidence type="ECO:0000256" key="12">
    <source>
        <dbReference type="ARBA" id="ARBA00034864"/>
    </source>
</evidence>
<keyword evidence="9" id="KW-0175">Coiled coil</keyword>
<dbReference type="InterPro" id="IPR008603">
    <property type="entry name" value="DCTN4"/>
</dbReference>
<evidence type="ECO:0000256" key="10">
    <source>
        <dbReference type="ARBA" id="ARBA00023212"/>
    </source>
</evidence>